<evidence type="ECO:0000313" key="1">
    <source>
        <dbReference type="EMBL" id="KAF2489057.1"/>
    </source>
</evidence>
<sequence length="288" mass="31217">MSRGNDWAQPSSSALGIRFGGIHLERAYLGGLTRIITPPLSESFFHGLSTCFRLGATDYDNAIISDQAALHFTIGHDAKQPETPTITSQINLLQQLLTTRKSLHSIYSLTASGALPVIVHTDNRDTIGSLIHLKRTTLNVTNLMIMGGSEAHLVAHGLASANIPIILGSWSCVPLFWESRQCLPGPPLTDQLGAQILMDAGVKVALSNWDDTNEQSRANLFLGGCMDCRARKRKPGARSRECESGGMLGLPKMPDMVLYEGTPFEFSASVALVFESGSVRRCWPGPDE</sequence>
<evidence type="ECO:0008006" key="3">
    <source>
        <dbReference type="Google" id="ProtNLM"/>
    </source>
</evidence>
<proteinExistence type="predicted"/>
<dbReference type="AlphaFoldDB" id="A0A6A6QC74"/>
<keyword evidence="2" id="KW-1185">Reference proteome</keyword>
<dbReference type="OrthoDB" id="10258955at2759"/>
<protein>
    <recommendedName>
        <fullName evidence="3">Amidohydrolase-related domain-containing protein</fullName>
    </recommendedName>
</protein>
<reference evidence="1" key="1">
    <citation type="journal article" date="2020" name="Stud. Mycol.">
        <title>101 Dothideomycetes genomes: a test case for predicting lifestyles and emergence of pathogens.</title>
        <authorList>
            <person name="Haridas S."/>
            <person name="Albert R."/>
            <person name="Binder M."/>
            <person name="Bloem J."/>
            <person name="Labutti K."/>
            <person name="Salamov A."/>
            <person name="Andreopoulos B."/>
            <person name="Baker S."/>
            <person name="Barry K."/>
            <person name="Bills G."/>
            <person name="Bluhm B."/>
            <person name="Cannon C."/>
            <person name="Castanera R."/>
            <person name="Culley D."/>
            <person name="Daum C."/>
            <person name="Ezra D."/>
            <person name="Gonzalez J."/>
            <person name="Henrissat B."/>
            <person name="Kuo A."/>
            <person name="Liang C."/>
            <person name="Lipzen A."/>
            <person name="Lutzoni F."/>
            <person name="Magnuson J."/>
            <person name="Mondo S."/>
            <person name="Nolan M."/>
            <person name="Ohm R."/>
            <person name="Pangilinan J."/>
            <person name="Park H.-J."/>
            <person name="Ramirez L."/>
            <person name="Alfaro M."/>
            <person name="Sun H."/>
            <person name="Tritt A."/>
            <person name="Yoshinaga Y."/>
            <person name="Zwiers L.-H."/>
            <person name="Turgeon B."/>
            <person name="Goodwin S."/>
            <person name="Spatafora J."/>
            <person name="Crous P."/>
            <person name="Grigoriev I."/>
        </authorList>
    </citation>
    <scope>NUCLEOTIDE SEQUENCE</scope>
    <source>
        <strain evidence="1">CBS 269.34</strain>
    </source>
</reference>
<dbReference type="Proteomes" id="UP000799750">
    <property type="component" value="Unassembled WGS sequence"/>
</dbReference>
<dbReference type="Gene3D" id="3.20.20.140">
    <property type="entry name" value="Metal-dependent hydrolases"/>
    <property type="match status" value="1"/>
</dbReference>
<name>A0A6A6QC74_9PEZI</name>
<evidence type="ECO:0000313" key="2">
    <source>
        <dbReference type="Proteomes" id="UP000799750"/>
    </source>
</evidence>
<accession>A0A6A6QC74</accession>
<dbReference type="EMBL" id="MU004199">
    <property type="protein sequence ID" value="KAF2489057.1"/>
    <property type="molecule type" value="Genomic_DNA"/>
</dbReference>
<organism evidence="1 2">
    <name type="scientific">Lophium mytilinum</name>
    <dbReference type="NCBI Taxonomy" id="390894"/>
    <lineage>
        <taxon>Eukaryota</taxon>
        <taxon>Fungi</taxon>
        <taxon>Dikarya</taxon>
        <taxon>Ascomycota</taxon>
        <taxon>Pezizomycotina</taxon>
        <taxon>Dothideomycetes</taxon>
        <taxon>Pleosporomycetidae</taxon>
        <taxon>Mytilinidiales</taxon>
        <taxon>Mytilinidiaceae</taxon>
        <taxon>Lophium</taxon>
    </lineage>
</organism>
<gene>
    <name evidence="1" type="ORF">BU16DRAFT_472465</name>
</gene>